<keyword evidence="2" id="KW-1133">Transmembrane helix</keyword>
<evidence type="ECO:0000313" key="4">
    <source>
        <dbReference type="Proteomes" id="UP000533476"/>
    </source>
</evidence>
<dbReference type="Proteomes" id="UP000533476">
    <property type="component" value="Unassembled WGS sequence"/>
</dbReference>
<sequence length="62" mass="7363">MKGKELWIYWAFVALSLLWLAYLAGTWKGEARARAERDKMELKRRLFALEQAHREINNKGVQ</sequence>
<dbReference type="EMBL" id="JABBVZ010000080">
    <property type="protein sequence ID" value="NMP24053.1"/>
    <property type="molecule type" value="Genomic_DNA"/>
</dbReference>
<comment type="caution">
    <text evidence="3">The sequence shown here is derived from an EMBL/GenBank/DDBJ whole genome shotgun (WGS) entry which is preliminary data.</text>
</comment>
<feature type="transmembrane region" description="Helical" evidence="2">
    <location>
        <begin position="6"/>
        <end position="24"/>
    </location>
</feature>
<name>A0A7Y0L666_9FIRM</name>
<organism evidence="3 4">
    <name type="scientific">Sulfobacillus harzensis</name>
    <dbReference type="NCBI Taxonomy" id="2729629"/>
    <lineage>
        <taxon>Bacteria</taxon>
        <taxon>Bacillati</taxon>
        <taxon>Bacillota</taxon>
        <taxon>Clostridia</taxon>
        <taxon>Eubacteriales</taxon>
        <taxon>Clostridiales Family XVII. Incertae Sedis</taxon>
        <taxon>Sulfobacillus</taxon>
    </lineage>
</organism>
<accession>A0A7Y0L666</accession>
<feature type="coiled-coil region" evidence="1">
    <location>
        <begin position="32"/>
        <end position="59"/>
    </location>
</feature>
<keyword evidence="2" id="KW-0472">Membrane</keyword>
<evidence type="ECO:0000256" key="2">
    <source>
        <dbReference type="SAM" id="Phobius"/>
    </source>
</evidence>
<gene>
    <name evidence="3" type="ORF">HIJ39_17100</name>
</gene>
<evidence type="ECO:0000256" key="1">
    <source>
        <dbReference type="SAM" id="Coils"/>
    </source>
</evidence>
<keyword evidence="2" id="KW-0812">Transmembrane</keyword>
<evidence type="ECO:0000313" key="3">
    <source>
        <dbReference type="EMBL" id="NMP24053.1"/>
    </source>
</evidence>
<reference evidence="3 4" key="1">
    <citation type="submission" date="2020-04" db="EMBL/GenBank/DDBJ databases">
        <authorList>
            <person name="Zhang R."/>
            <person name="Schippers A."/>
        </authorList>
    </citation>
    <scope>NUCLEOTIDE SEQUENCE [LARGE SCALE GENOMIC DNA]</scope>
    <source>
        <strain evidence="3 4">DSM 109850</strain>
    </source>
</reference>
<dbReference type="RefSeq" id="WP_169101835.1">
    <property type="nucleotide sequence ID" value="NZ_JABBVZ010000080.1"/>
</dbReference>
<proteinExistence type="predicted"/>
<dbReference type="AlphaFoldDB" id="A0A7Y0L666"/>
<keyword evidence="4" id="KW-1185">Reference proteome</keyword>
<protein>
    <submittedName>
        <fullName evidence="3">Uncharacterized protein</fullName>
    </submittedName>
</protein>
<keyword evidence="1" id="KW-0175">Coiled coil</keyword>